<dbReference type="FunFam" id="2.170.150.20:FF:000001">
    <property type="entry name" value="Peptide methionine sulfoxide reductase MsrB"/>
    <property type="match status" value="1"/>
</dbReference>
<protein>
    <recommendedName>
        <fullName evidence="8">Peptide methionine sulfoxide reductase B1, chloroplastic</fullName>
        <ecNumber evidence="3">1.8.4.12</ecNumber>
    </recommendedName>
</protein>
<reference evidence="14" key="2">
    <citation type="journal article" date="2020" name="PLoS Negl. Trop. Dis.">
        <title>High-quality nuclear genome for Sarcoptes scabiei-A critical resource for a neglected parasite.</title>
        <authorList>
            <person name="Korhonen P.K."/>
            <person name="Gasser R.B."/>
            <person name="Ma G."/>
            <person name="Wang T."/>
            <person name="Stroehlein A.J."/>
            <person name="Young N.D."/>
            <person name="Ang C.S."/>
            <person name="Fernando D.D."/>
            <person name="Lu H.C."/>
            <person name="Taylor S."/>
            <person name="Reynolds S.L."/>
            <person name="Mofiz E."/>
            <person name="Najaraj S.H."/>
            <person name="Gowda H."/>
            <person name="Madugundu A."/>
            <person name="Renuse S."/>
            <person name="Holt D."/>
            <person name="Pandey A."/>
            <person name="Papenfuss A.T."/>
            <person name="Fischer K."/>
        </authorList>
    </citation>
    <scope>NUCLEOTIDE SEQUENCE [LARGE SCALE GENOMIC DNA]</scope>
</reference>
<evidence type="ECO:0000313" key="14">
    <source>
        <dbReference type="Proteomes" id="UP000070412"/>
    </source>
</evidence>
<dbReference type="PROSITE" id="PS51790">
    <property type="entry name" value="MSRB"/>
    <property type="match status" value="1"/>
</dbReference>
<dbReference type="EC" id="1.8.4.12" evidence="3"/>
<evidence type="ECO:0000256" key="2">
    <source>
        <dbReference type="ARBA" id="ARBA00007174"/>
    </source>
</evidence>
<feature type="compositionally biased region" description="Basic and acidic residues" evidence="9">
    <location>
        <begin position="421"/>
        <end position="430"/>
    </location>
</feature>
<dbReference type="GO" id="GO:0030091">
    <property type="term" value="P:protein repair"/>
    <property type="evidence" value="ECO:0007669"/>
    <property type="project" value="InterPro"/>
</dbReference>
<evidence type="ECO:0000259" key="10">
    <source>
        <dbReference type="PROSITE" id="PS51790"/>
    </source>
</evidence>
<feature type="compositionally biased region" description="Polar residues" evidence="9">
    <location>
        <begin position="10"/>
        <end position="19"/>
    </location>
</feature>
<dbReference type="GO" id="GO:0005737">
    <property type="term" value="C:cytoplasm"/>
    <property type="evidence" value="ECO:0007669"/>
    <property type="project" value="TreeGrafter"/>
</dbReference>
<keyword evidence="5" id="KW-0862">Zinc</keyword>
<evidence type="ECO:0000313" key="15">
    <source>
        <dbReference type="Proteomes" id="UP000616769"/>
    </source>
</evidence>
<feature type="region of interest" description="Disordered" evidence="9">
    <location>
        <begin position="326"/>
        <end position="363"/>
    </location>
</feature>
<evidence type="ECO:0000256" key="1">
    <source>
        <dbReference type="ARBA" id="ARBA00001947"/>
    </source>
</evidence>
<name>A0A131ZX83_SARSC</name>
<dbReference type="Gene3D" id="2.170.150.20">
    <property type="entry name" value="Peptide methionine sulfoxide reductase"/>
    <property type="match status" value="1"/>
</dbReference>
<dbReference type="OrthoDB" id="44061at2759"/>
<dbReference type="PANTHER" id="PTHR10173:SF52">
    <property type="entry name" value="METHIONINE-R-SULFOXIDE REDUCTASE B1"/>
    <property type="match status" value="1"/>
</dbReference>
<dbReference type="EnsemblMetazoa" id="SSS_5676s_mrna">
    <property type="protein sequence ID" value="KAF7490819.1"/>
    <property type="gene ID" value="SSS_5676"/>
</dbReference>
<evidence type="ECO:0000256" key="3">
    <source>
        <dbReference type="ARBA" id="ARBA00012499"/>
    </source>
</evidence>
<dbReference type="GO" id="GO:0006979">
    <property type="term" value="P:response to oxidative stress"/>
    <property type="evidence" value="ECO:0007669"/>
    <property type="project" value="InterPro"/>
</dbReference>
<comment type="cofactor">
    <cofactor evidence="1">
        <name>Zn(2+)</name>
        <dbReference type="ChEBI" id="CHEBI:29105"/>
    </cofactor>
</comment>
<evidence type="ECO:0000313" key="12">
    <source>
        <dbReference type="EMBL" id="KPM03303.1"/>
    </source>
</evidence>
<feature type="region of interest" description="Disordered" evidence="9">
    <location>
        <begin position="529"/>
        <end position="555"/>
    </location>
</feature>
<keyword evidence="6" id="KW-0560">Oxidoreductase</keyword>
<evidence type="ECO:0000256" key="7">
    <source>
        <dbReference type="ARBA" id="ARBA00048488"/>
    </source>
</evidence>
<dbReference type="InterPro" id="IPR028427">
    <property type="entry name" value="Met_Sox_Rdtase_MsrB"/>
</dbReference>
<sequence>MSAKVVIPTNLPQPSTSTKRLVESGVKQSPSNNLFLNMPSSSSASINRQPIRFRQFRPPRKPEIKVDKNELKKKLTPLQYKVTQEKFTERAFSGEYVRLNEKGIYCCVVCGEELFSSDTKYDSGCGWPAFYNSIDNEKLILQTDLSHIGGNLLLLAFNQDLARTEVTCAKCGSHLGHVFDDGPKPTGKRYCVNSASLKFRKSNSVDSICDKANSFNSNLNEIGDVRCCFRSSIDDTDTNKKIENDQIDIVTKLKELETRSPSKCDTKNLKDETTSIENANSDSKAKERTATTATNKSITIETRCNNTPKLVIQSKILEAQKNLLEQSENKASKQSKTKSLSPIVRRNATISNANPSSNLGRNWNVTRDATENEQQSKASSIPAPIYSSMHAKRTQMNKEDFFRSSPTSALSPKLKSQSIVEGRKQSKDNDNSIAKNSPSTNSGGHRKPLNRIRKIANNFDEINAALEEKSSPISKDCNNNPKIILNSSLSSRYDDVKSRYLDHLDSLSKQNVIKHTTFVSNKKPLKTPICSSNQQPSGSTSAIKTDSISVLESDL</sequence>
<comment type="catalytic activity">
    <reaction evidence="7">
        <text>L-methionyl-[protein] + [thioredoxin]-disulfide + H2O = L-methionyl-(R)-S-oxide-[protein] + [thioredoxin]-dithiol</text>
        <dbReference type="Rhea" id="RHEA:24164"/>
        <dbReference type="Rhea" id="RHEA-COMP:10698"/>
        <dbReference type="Rhea" id="RHEA-COMP:10700"/>
        <dbReference type="Rhea" id="RHEA-COMP:12313"/>
        <dbReference type="Rhea" id="RHEA-COMP:12314"/>
        <dbReference type="ChEBI" id="CHEBI:15377"/>
        <dbReference type="ChEBI" id="CHEBI:16044"/>
        <dbReference type="ChEBI" id="CHEBI:29950"/>
        <dbReference type="ChEBI" id="CHEBI:45764"/>
        <dbReference type="ChEBI" id="CHEBI:50058"/>
        <dbReference type="EC" id="1.8.4.12"/>
    </reaction>
</comment>
<feature type="compositionally biased region" description="Polar residues" evidence="9">
    <location>
        <begin position="348"/>
        <end position="363"/>
    </location>
</feature>
<dbReference type="Pfam" id="PF01641">
    <property type="entry name" value="SelR"/>
    <property type="match status" value="1"/>
</dbReference>
<dbReference type="VEuPathDB" id="VectorBase:SSCA005886"/>
<evidence type="ECO:0000256" key="5">
    <source>
        <dbReference type="ARBA" id="ARBA00022833"/>
    </source>
</evidence>
<reference evidence="13" key="4">
    <citation type="submission" date="2022-06" db="UniProtKB">
        <authorList>
            <consortium name="EnsemblMetazoa"/>
        </authorList>
    </citation>
    <scope>IDENTIFICATION</scope>
</reference>
<keyword evidence="14" id="KW-1185">Reference proteome</keyword>
<feature type="region of interest" description="Disordered" evidence="9">
    <location>
        <begin position="1"/>
        <end position="22"/>
    </location>
</feature>
<dbReference type="GO" id="GO:0033743">
    <property type="term" value="F:peptide-methionine (R)-S-oxide reductase activity"/>
    <property type="evidence" value="ECO:0007669"/>
    <property type="project" value="UniProtKB-EC"/>
</dbReference>
<feature type="domain" description="MsrB" evidence="10">
    <location>
        <begin position="68"/>
        <end position="202"/>
    </location>
</feature>
<evidence type="ECO:0000256" key="6">
    <source>
        <dbReference type="ARBA" id="ARBA00023002"/>
    </source>
</evidence>
<feature type="compositionally biased region" description="Basic and acidic residues" evidence="9">
    <location>
        <begin position="262"/>
        <end position="273"/>
    </location>
</feature>
<accession>A0A131ZX83</accession>
<dbReference type="GO" id="GO:0046872">
    <property type="term" value="F:metal ion binding"/>
    <property type="evidence" value="ECO:0007669"/>
    <property type="project" value="UniProtKB-KW"/>
</dbReference>
<dbReference type="EMBL" id="JXLN01004519">
    <property type="protein sequence ID" value="KPM03303.1"/>
    <property type="molecule type" value="Genomic_DNA"/>
</dbReference>
<feature type="region of interest" description="Disordered" evidence="9">
    <location>
        <begin position="401"/>
        <end position="449"/>
    </location>
</feature>
<gene>
    <name evidence="12" type="ORF">QR98_0017330</name>
    <name evidence="11" type="ORF">SSS_5676</name>
</gene>
<reference evidence="12 15" key="1">
    <citation type="journal article" date="2015" name="Parasit. Vectors">
        <title>Draft genome of the scabies mite.</title>
        <authorList>
            <person name="Rider S.D.Jr."/>
            <person name="Morgan M.S."/>
            <person name="Arlian L.G."/>
        </authorList>
    </citation>
    <scope>NUCLEOTIDE SEQUENCE [LARGE SCALE GENOMIC DNA]</scope>
    <source>
        <strain evidence="12">Arlian Lab</strain>
    </source>
</reference>
<dbReference type="EMBL" id="WVUK01000062">
    <property type="protein sequence ID" value="KAF7490819.1"/>
    <property type="molecule type" value="Genomic_DNA"/>
</dbReference>
<dbReference type="AlphaFoldDB" id="A0A131ZX83"/>
<reference evidence="11" key="3">
    <citation type="submission" date="2020-01" db="EMBL/GenBank/DDBJ databases">
        <authorList>
            <person name="Korhonen P.K.K."/>
            <person name="Guangxu M.G."/>
            <person name="Wang T.W."/>
            <person name="Stroehlein A.J.S."/>
            <person name="Young N.D."/>
            <person name="Ang C.-S.A."/>
            <person name="Fernando D.W.F."/>
            <person name="Lu H.L."/>
            <person name="Taylor S.T."/>
            <person name="Ehtesham M.E.M."/>
            <person name="Najaraj S.H.N."/>
            <person name="Harsha G.H.G."/>
            <person name="Madugundu A.M."/>
            <person name="Renuse S.R."/>
            <person name="Holt D.H."/>
            <person name="Pandey A.P."/>
            <person name="Papenfuss A.P."/>
            <person name="Gasser R.B.G."/>
            <person name="Fischer K.F."/>
        </authorList>
    </citation>
    <scope>NUCLEOTIDE SEQUENCE</scope>
    <source>
        <strain evidence="11">SSS_KF_BRIS2020</strain>
    </source>
</reference>
<feature type="region of interest" description="Disordered" evidence="9">
    <location>
        <begin position="262"/>
        <end position="292"/>
    </location>
</feature>
<dbReference type="InterPro" id="IPR011057">
    <property type="entry name" value="Mss4-like_sf"/>
</dbReference>
<organism evidence="12 15">
    <name type="scientific">Sarcoptes scabiei</name>
    <name type="common">Itch mite</name>
    <name type="synonym">Acarus scabiei</name>
    <dbReference type="NCBI Taxonomy" id="52283"/>
    <lineage>
        <taxon>Eukaryota</taxon>
        <taxon>Metazoa</taxon>
        <taxon>Ecdysozoa</taxon>
        <taxon>Arthropoda</taxon>
        <taxon>Chelicerata</taxon>
        <taxon>Arachnida</taxon>
        <taxon>Acari</taxon>
        <taxon>Acariformes</taxon>
        <taxon>Sarcoptiformes</taxon>
        <taxon>Astigmata</taxon>
        <taxon>Psoroptidia</taxon>
        <taxon>Sarcoptoidea</taxon>
        <taxon>Sarcoptidae</taxon>
        <taxon>Sarcoptinae</taxon>
        <taxon>Sarcoptes</taxon>
    </lineage>
</organism>
<comment type="similarity">
    <text evidence="2">Belongs to the MsrB Met sulfoxide reductase family.</text>
</comment>
<dbReference type="NCBIfam" id="TIGR00357">
    <property type="entry name" value="peptide-methionine (R)-S-oxide reductase MsrB"/>
    <property type="match status" value="1"/>
</dbReference>
<evidence type="ECO:0000313" key="11">
    <source>
        <dbReference type="EMBL" id="KAF7490819.1"/>
    </source>
</evidence>
<dbReference type="InterPro" id="IPR002579">
    <property type="entry name" value="Met_Sox_Rdtase_MsrB_dom"/>
</dbReference>
<dbReference type="SUPFAM" id="SSF51316">
    <property type="entry name" value="Mss4-like"/>
    <property type="match status" value="1"/>
</dbReference>
<proteinExistence type="inferred from homology"/>
<dbReference type="Proteomes" id="UP000616769">
    <property type="component" value="Unassembled WGS sequence"/>
</dbReference>
<feature type="compositionally biased region" description="Polar residues" evidence="9">
    <location>
        <begin position="431"/>
        <end position="443"/>
    </location>
</feature>
<evidence type="ECO:0000256" key="9">
    <source>
        <dbReference type="SAM" id="MobiDB-lite"/>
    </source>
</evidence>
<evidence type="ECO:0000313" key="13">
    <source>
        <dbReference type="EnsemblMetazoa" id="KAF7490819.1"/>
    </source>
</evidence>
<dbReference type="Proteomes" id="UP000070412">
    <property type="component" value="Unassembled WGS sequence"/>
</dbReference>
<feature type="compositionally biased region" description="Polar residues" evidence="9">
    <location>
        <begin position="404"/>
        <end position="419"/>
    </location>
</feature>
<dbReference type="PANTHER" id="PTHR10173">
    <property type="entry name" value="METHIONINE SULFOXIDE REDUCTASE"/>
    <property type="match status" value="1"/>
</dbReference>
<evidence type="ECO:0000256" key="4">
    <source>
        <dbReference type="ARBA" id="ARBA00022723"/>
    </source>
</evidence>
<evidence type="ECO:0000256" key="8">
    <source>
        <dbReference type="ARBA" id="ARBA00067474"/>
    </source>
</evidence>
<keyword evidence="4" id="KW-0479">Metal-binding</keyword>